<dbReference type="GO" id="GO:0006511">
    <property type="term" value="P:ubiquitin-dependent protein catabolic process"/>
    <property type="evidence" value="ECO:0007669"/>
    <property type="project" value="TreeGrafter"/>
</dbReference>
<feature type="domain" description="CCHC-type" evidence="7">
    <location>
        <begin position="198"/>
        <end position="212"/>
    </location>
</feature>
<evidence type="ECO:0000256" key="6">
    <source>
        <dbReference type="PROSITE-ProRule" id="PRU00047"/>
    </source>
</evidence>
<dbReference type="Gene3D" id="3.10.20.90">
    <property type="entry name" value="Phosphatidylinositol 3-kinase Catalytic Subunit, Chain A, domain 1"/>
    <property type="match status" value="1"/>
</dbReference>
<dbReference type="SMART" id="SM01180">
    <property type="entry name" value="DWNN"/>
    <property type="match status" value="1"/>
</dbReference>
<comment type="caution">
    <text evidence="9">The sequence shown here is derived from an EMBL/GenBank/DDBJ whole genome shotgun (WGS) entry which is preliminary data.</text>
</comment>
<dbReference type="InterPro" id="IPR036875">
    <property type="entry name" value="Znf_CCHC_sf"/>
</dbReference>
<dbReference type="GO" id="GO:0008270">
    <property type="term" value="F:zinc ion binding"/>
    <property type="evidence" value="ECO:0007669"/>
    <property type="project" value="UniProtKB-KW"/>
</dbReference>
<keyword evidence="5" id="KW-0539">Nucleus</keyword>
<dbReference type="SUPFAM" id="SSF57756">
    <property type="entry name" value="Retrovirus zinc finger-like domains"/>
    <property type="match status" value="1"/>
</dbReference>
<dbReference type="PROSITE" id="PS51282">
    <property type="entry name" value="DWNN"/>
    <property type="match status" value="1"/>
</dbReference>
<dbReference type="Pfam" id="PF08783">
    <property type="entry name" value="DWNN"/>
    <property type="match status" value="1"/>
</dbReference>
<protein>
    <recommendedName>
        <fullName evidence="11">DWNN domain-containing protein</fullName>
    </recommendedName>
</protein>
<accession>A0AAP0DZB5</accession>
<dbReference type="PANTHER" id="PTHR15439">
    <property type="entry name" value="RETINOBLASTOMA-BINDING PROTEIN 6"/>
    <property type="match status" value="1"/>
</dbReference>
<evidence type="ECO:0000256" key="5">
    <source>
        <dbReference type="ARBA" id="ARBA00023242"/>
    </source>
</evidence>
<name>A0AAP0DZB5_9MAGN</name>
<dbReference type="Gene3D" id="3.30.40.10">
    <property type="entry name" value="Zinc/RING finger domain, C3HC4 (zinc finger)"/>
    <property type="match status" value="1"/>
</dbReference>
<evidence type="ECO:0000256" key="1">
    <source>
        <dbReference type="ARBA" id="ARBA00004123"/>
    </source>
</evidence>
<dbReference type="InterPro" id="IPR033489">
    <property type="entry name" value="RBBP6"/>
</dbReference>
<dbReference type="SUPFAM" id="SSF57850">
    <property type="entry name" value="RING/U-box"/>
    <property type="match status" value="1"/>
</dbReference>
<evidence type="ECO:0000313" key="9">
    <source>
        <dbReference type="EMBL" id="KAK9083741.1"/>
    </source>
</evidence>
<proteinExistence type="predicted"/>
<keyword evidence="4" id="KW-0862">Zinc</keyword>
<dbReference type="GO" id="GO:0003676">
    <property type="term" value="F:nucleic acid binding"/>
    <property type="evidence" value="ECO:0007669"/>
    <property type="project" value="InterPro"/>
</dbReference>
<dbReference type="AlphaFoldDB" id="A0AAP0DZB5"/>
<dbReference type="Pfam" id="PF13696">
    <property type="entry name" value="zf-CCHC_2"/>
    <property type="match status" value="1"/>
</dbReference>
<keyword evidence="3 6" id="KW-0863">Zinc-finger</keyword>
<evidence type="ECO:0008006" key="11">
    <source>
        <dbReference type="Google" id="ProtNLM"/>
    </source>
</evidence>
<evidence type="ECO:0000259" key="7">
    <source>
        <dbReference type="PROSITE" id="PS50158"/>
    </source>
</evidence>
<keyword evidence="10" id="KW-1185">Reference proteome</keyword>
<evidence type="ECO:0000256" key="3">
    <source>
        <dbReference type="ARBA" id="ARBA00022771"/>
    </source>
</evidence>
<dbReference type="CDD" id="cd16620">
    <property type="entry name" value="vRING-HC-C4C4_RBBP6"/>
    <property type="match status" value="1"/>
</dbReference>
<dbReference type="PANTHER" id="PTHR15439:SF0">
    <property type="entry name" value="CELL DIVISION CYCLE AND APOPTOSIS REGULATOR PROTEIN 1-RELATED"/>
    <property type="match status" value="1"/>
</dbReference>
<dbReference type="GO" id="GO:0061630">
    <property type="term" value="F:ubiquitin protein ligase activity"/>
    <property type="evidence" value="ECO:0007669"/>
    <property type="project" value="InterPro"/>
</dbReference>
<dbReference type="GO" id="GO:0016567">
    <property type="term" value="P:protein ubiquitination"/>
    <property type="evidence" value="ECO:0007669"/>
    <property type="project" value="InterPro"/>
</dbReference>
<dbReference type="Gene3D" id="4.10.60.10">
    <property type="entry name" value="Zinc finger, CCHC-type"/>
    <property type="match status" value="1"/>
</dbReference>
<sequence>MAVHYKFKSSKDYKSLVIEGPSISVADLKLRIVESMHLKRRADFILMVFDAQTSEEYLDEATLIPRDNSVLVHRVPRGLRMPIVIERKRANIIDNKEKDLDQSSKSSPPMVLQPEENDWHDFGDLCTIDAFEVQSTNTMQNAPLAPMINKIEEDRKIKALINTWQIQDSSSRAYQCFGGFMDGRMITSDRAPPAGYICRRCNIPGHFIRDCPTNGDPNYDIKKLKLPTGIPKSMLMTTSNGSYALTDVVVAALKPDETTFEMEIERLPSTRSAIDIPAELHCPLCKGVMKDAVMTGKCCYRSFCDKCIRDCIISKSMCACGATNILADDLVPNKNVRDLLESYQLAKPPSPSHSVNLKRKREIEHIFESEFAKARDIGIEDVASSKLACVCVSSFASFLLMYYGRVLLLLFGKRALCLLLASTEREHPLYCFESEVLLYFWWILKFHVLIFMFHHRQENFNDFVGICLLVRLILQLLQYSLSTPLLPVDFAMSAYFVGNI</sequence>
<dbReference type="InterPro" id="IPR025829">
    <property type="entry name" value="Zn_knuckle_CX2CX3GHX4C"/>
</dbReference>
<reference evidence="9 10" key="1">
    <citation type="submission" date="2024-01" db="EMBL/GenBank/DDBJ databases">
        <title>Genome assemblies of Stephania.</title>
        <authorList>
            <person name="Yang L."/>
        </authorList>
    </citation>
    <scope>NUCLEOTIDE SEQUENCE [LARGE SCALE GENOMIC DNA]</scope>
    <source>
        <strain evidence="9">JXDWG</strain>
        <tissue evidence="9">Leaf</tissue>
    </source>
</reference>
<dbReference type="InterPro" id="IPR001878">
    <property type="entry name" value="Znf_CCHC"/>
</dbReference>
<dbReference type="InterPro" id="IPR013083">
    <property type="entry name" value="Znf_RING/FYVE/PHD"/>
</dbReference>
<evidence type="ECO:0000256" key="2">
    <source>
        <dbReference type="ARBA" id="ARBA00022723"/>
    </source>
</evidence>
<dbReference type="PROSITE" id="PS50158">
    <property type="entry name" value="ZF_CCHC"/>
    <property type="match status" value="1"/>
</dbReference>
<evidence type="ECO:0000259" key="8">
    <source>
        <dbReference type="PROSITE" id="PS51282"/>
    </source>
</evidence>
<evidence type="ECO:0000256" key="4">
    <source>
        <dbReference type="ARBA" id="ARBA00022833"/>
    </source>
</evidence>
<dbReference type="GO" id="GO:0006397">
    <property type="term" value="P:mRNA processing"/>
    <property type="evidence" value="ECO:0007669"/>
    <property type="project" value="InterPro"/>
</dbReference>
<keyword evidence="2" id="KW-0479">Metal-binding</keyword>
<organism evidence="9 10">
    <name type="scientific">Stephania cephalantha</name>
    <dbReference type="NCBI Taxonomy" id="152367"/>
    <lineage>
        <taxon>Eukaryota</taxon>
        <taxon>Viridiplantae</taxon>
        <taxon>Streptophyta</taxon>
        <taxon>Embryophyta</taxon>
        <taxon>Tracheophyta</taxon>
        <taxon>Spermatophyta</taxon>
        <taxon>Magnoliopsida</taxon>
        <taxon>Ranunculales</taxon>
        <taxon>Menispermaceae</taxon>
        <taxon>Menispermoideae</taxon>
        <taxon>Cissampelideae</taxon>
        <taxon>Stephania</taxon>
    </lineage>
</organism>
<comment type="subcellular location">
    <subcellularLocation>
        <location evidence="1">Nucleus</location>
    </subcellularLocation>
</comment>
<dbReference type="Proteomes" id="UP001419268">
    <property type="component" value="Unassembled WGS sequence"/>
</dbReference>
<dbReference type="GO" id="GO:0005634">
    <property type="term" value="C:nucleus"/>
    <property type="evidence" value="ECO:0007669"/>
    <property type="project" value="UniProtKB-SubCell"/>
</dbReference>
<gene>
    <name evidence="9" type="ORF">Scep_030212</name>
</gene>
<feature type="domain" description="DWNN" evidence="8">
    <location>
        <begin position="3"/>
        <end position="76"/>
    </location>
</feature>
<evidence type="ECO:0000313" key="10">
    <source>
        <dbReference type="Proteomes" id="UP001419268"/>
    </source>
</evidence>
<dbReference type="SMART" id="SM00343">
    <property type="entry name" value="ZnF_C2HC"/>
    <property type="match status" value="1"/>
</dbReference>
<dbReference type="InterPro" id="IPR014891">
    <property type="entry name" value="DWNN_domain"/>
</dbReference>
<dbReference type="EMBL" id="JBBNAG010000013">
    <property type="protein sequence ID" value="KAK9083741.1"/>
    <property type="molecule type" value="Genomic_DNA"/>
</dbReference>